<proteinExistence type="predicted"/>
<evidence type="ECO:0000313" key="2">
    <source>
        <dbReference type="EMBL" id="MBS8263634.1"/>
    </source>
</evidence>
<sequence>MDSKNLTYISIFVIAALIFLSIYQYNKIADLEMKIGSDFQRTVRDSIFALENDGDPALWIKILQEEDGEFTFASHLGELTLLSRKYHMMAGKISMIGPVLDSLTDQYRQLAINMKSGKDSKENEKRINKDREFLISLLNEVDSIPGESERRYYSEFTNSDSRTSNLVWREYKKYEKR</sequence>
<dbReference type="Proteomes" id="UP000761411">
    <property type="component" value="Unassembled WGS sequence"/>
</dbReference>
<evidence type="ECO:0000313" key="3">
    <source>
        <dbReference type="Proteomes" id="UP000761411"/>
    </source>
</evidence>
<keyword evidence="1" id="KW-0812">Transmembrane</keyword>
<keyword evidence="1" id="KW-0472">Membrane</keyword>
<keyword evidence="1" id="KW-1133">Transmembrane helix</keyword>
<comment type="caution">
    <text evidence="2">The sequence shown here is derived from an EMBL/GenBank/DDBJ whole genome shotgun (WGS) entry which is preliminary data.</text>
</comment>
<protein>
    <submittedName>
        <fullName evidence="2">Uncharacterized protein</fullName>
    </submittedName>
</protein>
<dbReference type="EMBL" id="QTKX01000001">
    <property type="protein sequence ID" value="MBS8263634.1"/>
    <property type="molecule type" value="Genomic_DNA"/>
</dbReference>
<gene>
    <name evidence="2" type="ORF">DYI25_04150</name>
</gene>
<keyword evidence="3" id="KW-1185">Reference proteome</keyword>
<evidence type="ECO:0000256" key="1">
    <source>
        <dbReference type="SAM" id="Phobius"/>
    </source>
</evidence>
<dbReference type="AlphaFoldDB" id="A0A944GVL0"/>
<name>A0A944GVL0_9BACI</name>
<organism evidence="2 3">
    <name type="scientific">Mesobacillus boroniphilus</name>
    <dbReference type="NCBI Taxonomy" id="308892"/>
    <lineage>
        <taxon>Bacteria</taxon>
        <taxon>Bacillati</taxon>
        <taxon>Bacillota</taxon>
        <taxon>Bacilli</taxon>
        <taxon>Bacillales</taxon>
        <taxon>Bacillaceae</taxon>
        <taxon>Mesobacillus</taxon>
    </lineage>
</organism>
<dbReference type="RefSeq" id="WP_213367187.1">
    <property type="nucleotide sequence ID" value="NZ_QTKX01000001.1"/>
</dbReference>
<accession>A0A944GVL0</accession>
<reference evidence="2 3" key="1">
    <citation type="journal article" date="2021" name="Microorganisms">
        <title>Bacterial Dimethylsulfoniopropionate Biosynthesis in the East China Sea.</title>
        <authorList>
            <person name="Liu J."/>
            <person name="Zhang Y."/>
            <person name="Liu J."/>
            <person name="Zhong H."/>
            <person name="Williams B.T."/>
            <person name="Zheng Y."/>
            <person name="Curson A.R.J."/>
            <person name="Sun C."/>
            <person name="Sun H."/>
            <person name="Song D."/>
            <person name="Wagner Mackenzie B."/>
            <person name="Bermejo Martinez A."/>
            <person name="Todd J.D."/>
            <person name="Zhang X.H."/>
        </authorList>
    </citation>
    <scope>NUCLEOTIDE SEQUENCE [LARGE SCALE GENOMIC DNA]</scope>
    <source>
        <strain evidence="2 3">ESS08</strain>
    </source>
</reference>
<feature type="transmembrane region" description="Helical" evidence="1">
    <location>
        <begin position="6"/>
        <end position="25"/>
    </location>
</feature>